<gene>
    <name evidence="2" type="ORF">J1899_05075</name>
</gene>
<keyword evidence="1" id="KW-0472">Membrane</keyword>
<dbReference type="EMBL" id="CP071709">
    <property type="protein sequence ID" value="QVY62457.1"/>
    <property type="molecule type" value="Genomic_DNA"/>
</dbReference>
<evidence type="ECO:0000313" key="2">
    <source>
        <dbReference type="EMBL" id="QVY62457.1"/>
    </source>
</evidence>
<keyword evidence="1" id="KW-0812">Transmembrane</keyword>
<dbReference type="PANTHER" id="PTHR39174">
    <property type="entry name" value="INNER MEMBRANE PROTEIN-RELATED"/>
    <property type="match status" value="1"/>
</dbReference>
<dbReference type="PANTHER" id="PTHR39174:SF1">
    <property type="entry name" value="INNER MEMBRANE PROTEIN"/>
    <property type="match status" value="1"/>
</dbReference>
<evidence type="ECO:0000256" key="1">
    <source>
        <dbReference type="SAM" id="Phobius"/>
    </source>
</evidence>
<dbReference type="Proteomes" id="UP000679247">
    <property type="component" value="Chromosome"/>
</dbReference>
<reference evidence="2 3" key="1">
    <citation type="submission" date="2021-03" db="EMBL/GenBank/DDBJ databases">
        <title>The first data on the complete genome of the tetrodotoxin-producing bacterium.</title>
        <authorList>
            <person name="Melnikova D.I."/>
            <person name="Nijland R."/>
            <person name="Magarlamov T.Y."/>
        </authorList>
    </citation>
    <scope>NUCLEOTIDE SEQUENCE [LARGE SCALE GENOMIC DNA]</scope>
    <source>
        <strain evidence="2 3">1839</strain>
    </source>
</reference>
<accession>A0ABX8FEN0</accession>
<feature type="transmembrane region" description="Helical" evidence="1">
    <location>
        <begin position="20"/>
        <end position="41"/>
    </location>
</feature>
<organism evidence="2 3">
    <name type="scientific">Cytobacillus gottheilii</name>
    <dbReference type="NCBI Taxonomy" id="859144"/>
    <lineage>
        <taxon>Bacteria</taxon>
        <taxon>Bacillati</taxon>
        <taxon>Bacillota</taxon>
        <taxon>Bacilli</taxon>
        <taxon>Bacillales</taxon>
        <taxon>Bacillaceae</taxon>
        <taxon>Cytobacillus</taxon>
    </lineage>
</organism>
<keyword evidence="1" id="KW-1133">Transmembrane helix</keyword>
<dbReference type="InterPro" id="IPR010398">
    <property type="entry name" value="DUF997"/>
</dbReference>
<proteinExistence type="predicted"/>
<keyword evidence="3" id="KW-1185">Reference proteome</keyword>
<sequence length="100" mass="11760">MQLKLTKKEREKQIKKEAIICTVMYIVFFIWWLVTGVGLGSKDPSEYTYILGLPMWFMLSCIVGFVLFCIASAVVVKFYFKDFDLEETLEEKEERQSDII</sequence>
<name>A0ABX8FEN0_9BACI</name>
<protein>
    <submittedName>
        <fullName evidence="2">YhdT family protein</fullName>
    </submittedName>
</protein>
<evidence type="ECO:0000313" key="3">
    <source>
        <dbReference type="Proteomes" id="UP000679247"/>
    </source>
</evidence>
<feature type="transmembrane region" description="Helical" evidence="1">
    <location>
        <begin position="53"/>
        <end position="80"/>
    </location>
</feature>
<dbReference type="Pfam" id="PF06196">
    <property type="entry name" value="DUF997"/>
    <property type="match status" value="1"/>
</dbReference>
<dbReference type="RefSeq" id="WP_214477917.1">
    <property type="nucleotide sequence ID" value="NZ_CP071709.1"/>
</dbReference>